<accession>A0AAD1URN3</accession>
<dbReference type="EC" id="2.3.1.225" evidence="7"/>
<dbReference type="AlphaFoldDB" id="A0AAD1URN3"/>
<gene>
    <name evidence="9" type="ORF">ECRASSUSDP1_LOCUS13377</name>
</gene>
<dbReference type="InterPro" id="IPR039859">
    <property type="entry name" value="PFA4/ZDH16/20/ERF2-like"/>
</dbReference>
<proteinExistence type="inferred from homology"/>
<dbReference type="PROSITE" id="PS50216">
    <property type="entry name" value="DHHC"/>
    <property type="match status" value="1"/>
</dbReference>
<dbReference type="InterPro" id="IPR001594">
    <property type="entry name" value="Palmitoyltrfase_DHHC"/>
</dbReference>
<keyword evidence="3 7" id="KW-0812">Transmembrane</keyword>
<comment type="subcellular location">
    <subcellularLocation>
        <location evidence="1">Membrane</location>
        <topology evidence="1">Multi-pass membrane protein</topology>
    </subcellularLocation>
</comment>
<evidence type="ECO:0000256" key="6">
    <source>
        <dbReference type="ARBA" id="ARBA00023315"/>
    </source>
</evidence>
<keyword evidence="4 7" id="KW-1133">Transmembrane helix</keyword>
<keyword evidence="6 7" id="KW-0012">Acyltransferase</keyword>
<keyword evidence="5 7" id="KW-0472">Membrane</keyword>
<reference evidence="9" key="1">
    <citation type="submission" date="2023-07" db="EMBL/GenBank/DDBJ databases">
        <authorList>
            <consortium name="AG Swart"/>
            <person name="Singh M."/>
            <person name="Singh A."/>
            <person name="Seah K."/>
            <person name="Emmerich C."/>
        </authorList>
    </citation>
    <scope>NUCLEOTIDE SEQUENCE</scope>
    <source>
        <strain evidence="9">DP1</strain>
    </source>
</reference>
<evidence type="ECO:0000256" key="1">
    <source>
        <dbReference type="ARBA" id="ARBA00004141"/>
    </source>
</evidence>
<feature type="domain" description="Palmitoyltransferase DHHC" evidence="8">
    <location>
        <begin position="173"/>
        <end position="279"/>
    </location>
</feature>
<evidence type="ECO:0000256" key="7">
    <source>
        <dbReference type="RuleBase" id="RU079119"/>
    </source>
</evidence>
<feature type="transmembrane region" description="Helical" evidence="7">
    <location>
        <begin position="64"/>
        <end position="84"/>
    </location>
</feature>
<sequence length="363" mass="42590">MLVENLKSADISQGVNVIGPVLVLSVYGLLGFNCYMYFCCYLPILYVSKVPYFPLSSPDSHIFGVSQSMILTIIFFILLFNIVFNYTMTWLISPGKLQEFYDARDKEHHENPNYELKKNRPTNAIVNKDLKACMRHTKKTIDYIDDDWIIRCHKCKFLDNHDEETGINKVPAKPLRFHHCSVCRNCVVNMDHHCPWVNNCLGLKNLRYFLLFIFYLPVSNIFIGMIMWHVRSHPYYKNFPMCSQVMIGVHVGIFIAMSFFNCWQWYLCLKGIPQIEYLQSMEGEVNEGKTYGFPSICDNIYVTFGTKNIFKVFLPSLRSQPLEGLEWTMEEVINKKKIMETHERVMRIIEETNEAQDVEINWL</sequence>
<evidence type="ECO:0000313" key="9">
    <source>
        <dbReference type="EMBL" id="CAI2372050.1"/>
    </source>
</evidence>
<dbReference type="EMBL" id="CAMPGE010013313">
    <property type="protein sequence ID" value="CAI2372050.1"/>
    <property type="molecule type" value="Genomic_DNA"/>
</dbReference>
<organism evidence="9 10">
    <name type="scientific">Euplotes crassus</name>
    <dbReference type="NCBI Taxonomy" id="5936"/>
    <lineage>
        <taxon>Eukaryota</taxon>
        <taxon>Sar</taxon>
        <taxon>Alveolata</taxon>
        <taxon>Ciliophora</taxon>
        <taxon>Intramacronucleata</taxon>
        <taxon>Spirotrichea</taxon>
        <taxon>Hypotrichia</taxon>
        <taxon>Euplotida</taxon>
        <taxon>Euplotidae</taxon>
        <taxon>Moneuplotes</taxon>
    </lineage>
</organism>
<dbReference type="GO" id="GO:0016020">
    <property type="term" value="C:membrane"/>
    <property type="evidence" value="ECO:0007669"/>
    <property type="project" value="UniProtKB-SubCell"/>
</dbReference>
<evidence type="ECO:0000256" key="4">
    <source>
        <dbReference type="ARBA" id="ARBA00022989"/>
    </source>
</evidence>
<comment type="catalytic activity">
    <reaction evidence="7">
        <text>L-cysteinyl-[protein] + hexadecanoyl-CoA = S-hexadecanoyl-L-cysteinyl-[protein] + CoA</text>
        <dbReference type="Rhea" id="RHEA:36683"/>
        <dbReference type="Rhea" id="RHEA-COMP:10131"/>
        <dbReference type="Rhea" id="RHEA-COMP:11032"/>
        <dbReference type="ChEBI" id="CHEBI:29950"/>
        <dbReference type="ChEBI" id="CHEBI:57287"/>
        <dbReference type="ChEBI" id="CHEBI:57379"/>
        <dbReference type="ChEBI" id="CHEBI:74151"/>
        <dbReference type="EC" id="2.3.1.225"/>
    </reaction>
</comment>
<dbReference type="Proteomes" id="UP001295684">
    <property type="component" value="Unassembled WGS sequence"/>
</dbReference>
<evidence type="ECO:0000256" key="2">
    <source>
        <dbReference type="ARBA" id="ARBA00022679"/>
    </source>
</evidence>
<comment type="caution">
    <text evidence="9">The sequence shown here is derived from an EMBL/GenBank/DDBJ whole genome shotgun (WGS) entry which is preliminary data.</text>
</comment>
<dbReference type="PANTHER" id="PTHR12246">
    <property type="entry name" value="PALMITOYLTRANSFERASE ZDHHC16"/>
    <property type="match status" value="1"/>
</dbReference>
<keyword evidence="10" id="KW-1185">Reference proteome</keyword>
<keyword evidence="2 7" id="KW-0808">Transferase</keyword>
<feature type="transmembrane region" description="Helical" evidence="7">
    <location>
        <begin position="21"/>
        <end position="44"/>
    </location>
</feature>
<name>A0AAD1URN3_EUPCR</name>
<feature type="transmembrane region" description="Helical" evidence="7">
    <location>
        <begin position="208"/>
        <end position="227"/>
    </location>
</feature>
<evidence type="ECO:0000256" key="5">
    <source>
        <dbReference type="ARBA" id="ARBA00023136"/>
    </source>
</evidence>
<comment type="similarity">
    <text evidence="7">Belongs to the DHHC palmitoyltransferase family.</text>
</comment>
<evidence type="ECO:0000256" key="3">
    <source>
        <dbReference type="ARBA" id="ARBA00022692"/>
    </source>
</evidence>
<comment type="domain">
    <text evidence="7">The DHHC domain is required for palmitoyltransferase activity.</text>
</comment>
<dbReference type="GO" id="GO:0019706">
    <property type="term" value="F:protein-cysteine S-palmitoyltransferase activity"/>
    <property type="evidence" value="ECO:0007669"/>
    <property type="project" value="UniProtKB-EC"/>
</dbReference>
<evidence type="ECO:0000259" key="8">
    <source>
        <dbReference type="Pfam" id="PF01529"/>
    </source>
</evidence>
<evidence type="ECO:0000313" key="10">
    <source>
        <dbReference type="Proteomes" id="UP001295684"/>
    </source>
</evidence>
<feature type="transmembrane region" description="Helical" evidence="7">
    <location>
        <begin position="247"/>
        <end position="269"/>
    </location>
</feature>
<protein>
    <recommendedName>
        <fullName evidence="7">Palmitoyltransferase</fullName>
        <ecNumber evidence="7">2.3.1.225</ecNumber>
    </recommendedName>
</protein>
<dbReference type="Pfam" id="PF01529">
    <property type="entry name" value="DHHC"/>
    <property type="match status" value="1"/>
</dbReference>